<evidence type="ECO:0000313" key="1">
    <source>
        <dbReference type="EMBL" id="KRK36324.1"/>
    </source>
</evidence>
<dbReference type="AlphaFoldDB" id="A0A0R1GXX0"/>
<sequence>MKSKFDRATRGLFSHSSYLKSPKENNTIREKLAFDDYREKLTERESERLHDSMTIWITQCQKEWQRYGSNNVVELGNDTKFHCELCNTRLKKKKFHVKNRYTGEILWVGANCYQNIINRVEGTLGQTYTPDQAKKYEEFINGNSSITVFINDRPTGKSKYIQPSFIVEAEEKVIKGIRDYIRHHVITGLANENKYEDLYAGMNKVKKMVYGFDEKANHMTNLSRPLADEIVRTQSNGNEIVQRVSRNKGEISSQIAQSIKGIVFLSNYISDEEVHWKDLKLSVQRSGEIKVTVVFQGLEFSLNIPATIVIDKLGYPMNLEQMGGSWDLLNILTYHHAGVPSDTTTKNNLQILAIRSLRKSGYRECKIRKNELSNYIKKRESNIKEKTQFSGRRFEEMINRIKLYWVGEKLWM</sequence>
<dbReference type="Proteomes" id="UP000051176">
    <property type="component" value="Unassembled WGS sequence"/>
</dbReference>
<proteinExistence type="predicted"/>
<evidence type="ECO:0000313" key="2">
    <source>
        <dbReference type="Proteomes" id="UP000051176"/>
    </source>
</evidence>
<accession>A0A0R1GXX0</accession>
<protein>
    <submittedName>
        <fullName evidence="1">Uncharacterized protein</fullName>
    </submittedName>
</protein>
<keyword evidence="2" id="KW-1185">Reference proteome</keyword>
<dbReference type="OrthoDB" id="2318182at2"/>
<dbReference type="EMBL" id="AZCZ01000023">
    <property type="protein sequence ID" value="KRK36324.1"/>
    <property type="molecule type" value="Genomic_DNA"/>
</dbReference>
<comment type="caution">
    <text evidence="1">The sequence shown here is derived from an EMBL/GenBank/DDBJ whole genome shotgun (WGS) entry which is preliminary data.</text>
</comment>
<reference evidence="1 2" key="1">
    <citation type="journal article" date="2015" name="Genome Announc.">
        <title>Expanding the biotechnology potential of lactobacilli through comparative genomics of 213 strains and associated genera.</title>
        <authorList>
            <person name="Sun Z."/>
            <person name="Harris H.M."/>
            <person name="McCann A."/>
            <person name="Guo C."/>
            <person name="Argimon S."/>
            <person name="Zhang W."/>
            <person name="Yang X."/>
            <person name="Jeffery I.B."/>
            <person name="Cooney J.C."/>
            <person name="Kagawa T.F."/>
            <person name="Liu W."/>
            <person name="Song Y."/>
            <person name="Salvetti E."/>
            <person name="Wrobel A."/>
            <person name="Rasinkangas P."/>
            <person name="Parkhill J."/>
            <person name="Rea M.C."/>
            <person name="O'Sullivan O."/>
            <person name="Ritari J."/>
            <person name="Douillard F.P."/>
            <person name="Paul Ross R."/>
            <person name="Yang R."/>
            <person name="Briner A.E."/>
            <person name="Felis G.E."/>
            <person name="de Vos W.M."/>
            <person name="Barrangou R."/>
            <person name="Klaenhammer T.R."/>
            <person name="Caufield P.W."/>
            <person name="Cui Y."/>
            <person name="Zhang H."/>
            <person name="O'Toole P.W."/>
        </authorList>
    </citation>
    <scope>NUCLEOTIDE SEQUENCE [LARGE SCALE GENOMIC DNA]</scope>
    <source>
        <strain evidence="1 2">ATCC 53295</strain>
    </source>
</reference>
<organism evidence="1 2">
    <name type="scientific">Levilactobacillus parabrevis ATCC 53295</name>
    <dbReference type="NCBI Taxonomy" id="1267003"/>
    <lineage>
        <taxon>Bacteria</taxon>
        <taxon>Bacillati</taxon>
        <taxon>Bacillota</taxon>
        <taxon>Bacilli</taxon>
        <taxon>Lactobacillales</taxon>
        <taxon>Lactobacillaceae</taxon>
        <taxon>Levilactobacillus</taxon>
    </lineage>
</organism>
<dbReference type="PATRIC" id="fig|1267003.4.peg.938"/>
<gene>
    <name evidence="1" type="ORF">FD07_GL000882</name>
</gene>
<name>A0A0R1GXX0_9LACO</name>
<dbReference type="RefSeq" id="WP_020089677.1">
    <property type="nucleotide sequence ID" value="NZ_AZCZ01000023.1"/>
</dbReference>